<keyword evidence="4" id="KW-1185">Reference proteome</keyword>
<evidence type="ECO:0000313" key="3">
    <source>
        <dbReference type="EMBL" id="OQE37691.1"/>
    </source>
</evidence>
<feature type="region of interest" description="Disordered" evidence="1">
    <location>
        <begin position="57"/>
        <end position="89"/>
    </location>
</feature>
<sequence>MVVIVNEAHTELFQPPRLGRGAGHDPLNNLEETADLAWKLGLKDIYDIKDTFNRAPRSSEEHTSCLAQPEHPLEQTSDGANTPEHSPNAPPQLTIYLQYRKRTISLLLIYAPLLVVSWILTCLLAGLPAPNGRIGQRHFPQSGPSAHGVYSMLSWVAAVRTPNSLPGLGL</sequence>
<accession>A0A1V6UGY7</accession>
<evidence type="ECO:0000313" key="4">
    <source>
        <dbReference type="Proteomes" id="UP000191500"/>
    </source>
</evidence>
<organism evidence="3 4">
    <name type="scientific">Penicillium coprophilum</name>
    <dbReference type="NCBI Taxonomy" id="36646"/>
    <lineage>
        <taxon>Eukaryota</taxon>
        <taxon>Fungi</taxon>
        <taxon>Dikarya</taxon>
        <taxon>Ascomycota</taxon>
        <taxon>Pezizomycotina</taxon>
        <taxon>Eurotiomycetes</taxon>
        <taxon>Eurotiomycetidae</taxon>
        <taxon>Eurotiales</taxon>
        <taxon>Aspergillaceae</taxon>
        <taxon>Penicillium</taxon>
    </lineage>
</organism>
<evidence type="ECO:0000256" key="2">
    <source>
        <dbReference type="SAM" id="Phobius"/>
    </source>
</evidence>
<dbReference type="EMBL" id="MDDG01000009">
    <property type="protein sequence ID" value="OQE37691.1"/>
    <property type="molecule type" value="Genomic_DNA"/>
</dbReference>
<proteinExistence type="predicted"/>
<protein>
    <submittedName>
        <fullName evidence="3">Uncharacterized protein</fullName>
    </submittedName>
</protein>
<comment type="caution">
    <text evidence="3">The sequence shown here is derived from an EMBL/GenBank/DDBJ whole genome shotgun (WGS) entry which is preliminary data.</text>
</comment>
<feature type="transmembrane region" description="Helical" evidence="2">
    <location>
        <begin position="107"/>
        <end position="127"/>
    </location>
</feature>
<keyword evidence="2" id="KW-1133">Transmembrane helix</keyword>
<dbReference type="AlphaFoldDB" id="A0A1V6UGY7"/>
<keyword evidence="2" id="KW-0472">Membrane</keyword>
<gene>
    <name evidence="3" type="ORF">PENCOP_c009G01967</name>
</gene>
<evidence type="ECO:0000256" key="1">
    <source>
        <dbReference type="SAM" id="MobiDB-lite"/>
    </source>
</evidence>
<keyword evidence="2" id="KW-0812">Transmembrane</keyword>
<feature type="compositionally biased region" description="Polar residues" evidence="1">
    <location>
        <begin position="74"/>
        <end position="85"/>
    </location>
</feature>
<dbReference type="Proteomes" id="UP000191500">
    <property type="component" value="Unassembled WGS sequence"/>
</dbReference>
<reference evidence="4" key="1">
    <citation type="journal article" date="2017" name="Nat. Microbiol.">
        <title>Global analysis of biosynthetic gene clusters reveals vast potential of secondary metabolite production in Penicillium species.</title>
        <authorList>
            <person name="Nielsen J.C."/>
            <person name="Grijseels S."/>
            <person name="Prigent S."/>
            <person name="Ji B."/>
            <person name="Dainat J."/>
            <person name="Nielsen K.F."/>
            <person name="Frisvad J.C."/>
            <person name="Workman M."/>
            <person name="Nielsen J."/>
        </authorList>
    </citation>
    <scope>NUCLEOTIDE SEQUENCE [LARGE SCALE GENOMIC DNA]</scope>
    <source>
        <strain evidence="4">IBT 31321</strain>
    </source>
</reference>
<name>A0A1V6UGY7_9EURO</name>